<gene>
    <name evidence="1" type="ORF">AK812_SmicGene34281</name>
</gene>
<evidence type="ECO:0000313" key="1">
    <source>
        <dbReference type="EMBL" id="OLP84808.1"/>
    </source>
</evidence>
<comment type="caution">
    <text evidence="1">The sequence shown here is derived from an EMBL/GenBank/DDBJ whole genome shotgun (WGS) entry which is preliminary data.</text>
</comment>
<sequence length="538" mass="59795">MQLSAAVRAALQKKEDSDQTGAQLVPAANISDDPVRSEFSAAVRAALQKKEDSDQTGAQLVPAANISDDPVRSDFLRSLQHSTVAAASSSDRGVEQSRRKVCFGFAALRNAVGGAIHIDMLSGMHRTSKMRGLATDQPTGGRRSYEFLGQTIAPDCLASLLGIGKKRLLKSDDESDDADDDHNDAAVILPPEQLQLDADLKQEMEMDRELWNKHVGTVFGLDMEKLPRYNLFQARFQQKWSTKLVFRSATDFAECDQCWSLKEGIRQAQAENCFSGNTPVLFVQTDGMDQAKWSVPSLVEAVSEYLLSERISVTRADAIYGLLATAFRYLTELVDPEDVCAKWLELAEIIMRQYPTITPELQRSIIYLTRVSRGEAPAPSLEPLPWHEQVKPADVVQGIDSLAACGMLLPVATFRATLDDHVDLSVAVASLIAGSVVRSMEERESRLRRRLKPKPPVPLFQQRVKAKAKDRRRFPKGYFGTRDLARMMDARLISLQRVIRSCVELSVSKSAAAAHLLTRVEKLLTKHERLEMSAEDRC</sequence>
<dbReference type="AlphaFoldDB" id="A0A1Q9CPF3"/>
<evidence type="ECO:0000313" key="2">
    <source>
        <dbReference type="Proteomes" id="UP000186817"/>
    </source>
</evidence>
<dbReference type="EMBL" id="LSRX01001017">
    <property type="protein sequence ID" value="OLP84808.1"/>
    <property type="molecule type" value="Genomic_DNA"/>
</dbReference>
<proteinExistence type="predicted"/>
<dbReference type="OrthoDB" id="420127at2759"/>
<accession>A0A1Q9CPF3</accession>
<name>A0A1Q9CPF3_SYMMI</name>
<protein>
    <submittedName>
        <fullName evidence="1">Uncharacterized protein</fullName>
    </submittedName>
</protein>
<dbReference type="Proteomes" id="UP000186817">
    <property type="component" value="Unassembled WGS sequence"/>
</dbReference>
<reference evidence="1 2" key="1">
    <citation type="submission" date="2016-02" db="EMBL/GenBank/DDBJ databases">
        <title>Genome analysis of coral dinoflagellate symbionts highlights evolutionary adaptations to a symbiotic lifestyle.</title>
        <authorList>
            <person name="Aranda M."/>
            <person name="Li Y."/>
            <person name="Liew Y.J."/>
            <person name="Baumgarten S."/>
            <person name="Simakov O."/>
            <person name="Wilson M."/>
            <person name="Piel J."/>
            <person name="Ashoor H."/>
            <person name="Bougouffa S."/>
            <person name="Bajic V.B."/>
            <person name="Ryu T."/>
            <person name="Ravasi T."/>
            <person name="Bayer T."/>
            <person name="Micklem G."/>
            <person name="Kim H."/>
            <person name="Bhak J."/>
            <person name="Lajeunesse T.C."/>
            <person name="Voolstra C.R."/>
        </authorList>
    </citation>
    <scope>NUCLEOTIDE SEQUENCE [LARGE SCALE GENOMIC DNA]</scope>
    <source>
        <strain evidence="1 2">CCMP2467</strain>
    </source>
</reference>
<keyword evidence="2" id="KW-1185">Reference proteome</keyword>
<organism evidence="1 2">
    <name type="scientific">Symbiodinium microadriaticum</name>
    <name type="common">Dinoflagellate</name>
    <name type="synonym">Zooxanthella microadriatica</name>
    <dbReference type="NCBI Taxonomy" id="2951"/>
    <lineage>
        <taxon>Eukaryota</taxon>
        <taxon>Sar</taxon>
        <taxon>Alveolata</taxon>
        <taxon>Dinophyceae</taxon>
        <taxon>Suessiales</taxon>
        <taxon>Symbiodiniaceae</taxon>
        <taxon>Symbiodinium</taxon>
    </lineage>
</organism>